<evidence type="ECO:0000313" key="2">
    <source>
        <dbReference type="Proteomes" id="UP000317663"/>
    </source>
</evidence>
<dbReference type="Proteomes" id="UP000317663">
    <property type="component" value="Unassembled WGS sequence"/>
</dbReference>
<proteinExistence type="predicted"/>
<organism evidence="1 2">
    <name type="scientific">Ewingella americana</name>
    <dbReference type="NCBI Taxonomy" id="41202"/>
    <lineage>
        <taxon>Bacteria</taxon>
        <taxon>Pseudomonadati</taxon>
        <taxon>Pseudomonadota</taxon>
        <taxon>Gammaproteobacteria</taxon>
        <taxon>Enterobacterales</taxon>
        <taxon>Yersiniaceae</taxon>
        <taxon>Ewingella</taxon>
    </lineage>
</organism>
<keyword evidence="2" id="KW-1185">Reference proteome</keyword>
<protein>
    <submittedName>
        <fullName evidence="1">Uncharacterized protein</fullName>
    </submittedName>
</protein>
<reference evidence="1 2" key="1">
    <citation type="journal article" date="2019" name="Environ. Microbiol.">
        <title>Species interactions and distinct microbial communities in high Arctic permafrost affected cryosols are associated with the CH4 and CO2 gas fluxes.</title>
        <authorList>
            <person name="Altshuler I."/>
            <person name="Hamel J."/>
            <person name="Turney S."/>
            <person name="Magnuson E."/>
            <person name="Levesque R."/>
            <person name="Greer C."/>
            <person name="Whyte L.G."/>
        </authorList>
    </citation>
    <scope>NUCLEOTIDE SEQUENCE [LARGE SCALE GENOMIC DNA]</scope>
    <source>
        <strain evidence="1 2">E4</strain>
    </source>
</reference>
<comment type="caution">
    <text evidence="1">The sequence shown here is derived from an EMBL/GenBank/DDBJ whole genome shotgun (WGS) entry which is preliminary data.</text>
</comment>
<sequence>MSSVNNILLIREGDYKPNLYLDFLAQIRDFTEADDASYDFFVTTADTFNLKKSKSEKDFAIYPPAANPQDEPYEFSAEQVMNAHLRSGCDFVMLASVAPKGSDIVSAVDCLKNMQYLAMAKDGNMIEAFSRKLYKRDEVTIIPFIVTFKYPDHNIVTAATNSKLISIQEDLRIKQDDWRVVELFSEEPANASCVDSLFLPQLNIGSGFEFNNAIYQCEGEELSLDLFHELSIAGQCPNVISPEDFTIRSNMNYRWEESKLVFSLSKDKHAGFLSIFLDFGDIMECKHIHKSELPKFDFKVFHY</sequence>
<gene>
    <name evidence="1" type="ORF">EAH77_16275</name>
</gene>
<name>A0A502GE28_9GAMM</name>
<accession>A0A502GE28</accession>
<evidence type="ECO:0000313" key="1">
    <source>
        <dbReference type="EMBL" id="TPG60124.1"/>
    </source>
</evidence>
<dbReference type="AlphaFoldDB" id="A0A502GE28"/>
<dbReference type="EMBL" id="RCZD01000008">
    <property type="protein sequence ID" value="TPG60124.1"/>
    <property type="molecule type" value="Genomic_DNA"/>
</dbReference>
<dbReference type="RefSeq" id="WP_140473851.1">
    <property type="nucleotide sequence ID" value="NZ_RCZD01000008.1"/>
</dbReference>